<feature type="region of interest" description="Disordered" evidence="5">
    <location>
        <begin position="418"/>
        <end position="468"/>
    </location>
</feature>
<organism evidence="7 8">
    <name type="scientific">Coprinopsis marcescibilis</name>
    <name type="common">Agaric fungus</name>
    <name type="synonym">Psathyrella marcescibilis</name>
    <dbReference type="NCBI Taxonomy" id="230819"/>
    <lineage>
        <taxon>Eukaryota</taxon>
        <taxon>Fungi</taxon>
        <taxon>Dikarya</taxon>
        <taxon>Basidiomycota</taxon>
        <taxon>Agaricomycotina</taxon>
        <taxon>Agaricomycetes</taxon>
        <taxon>Agaricomycetidae</taxon>
        <taxon>Agaricales</taxon>
        <taxon>Agaricineae</taxon>
        <taxon>Psathyrellaceae</taxon>
        <taxon>Coprinopsis</taxon>
    </lineage>
</organism>
<evidence type="ECO:0000256" key="2">
    <source>
        <dbReference type="ARBA" id="ARBA00023132"/>
    </source>
</evidence>
<keyword evidence="2" id="KW-0811">Translocation</keyword>
<evidence type="ECO:0000313" key="8">
    <source>
        <dbReference type="Proteomes" id="UP000307440"/>
    </source>
</evidence>
<evidence type="ECO:0000256" key="5">
    <source>
        <dbReference type="SAM" id="MobiDB-lite"/>
    </source>
</evidence>
<dbReference type="OrthoDB" id="20729at2759"/>
<dbReference type="STRING" id="230819.A0A5C3L8M2"/>
<dbReference type="InterPro" id="IPR025574">
    <property type="entry name" value="Nucleoporin_FG_rpt"/>
</dbReference>
<keyword evidence="4" id="KW-0862">Zinc</keyword>
<name>A0A5C3L8M2_COPMA</name>
<dbReference type="EMBL" id="ML210152">
    <property type="protein sequence ID" value="TFK29045.1"/>
    <property type="molecule type" value="Genomic_DNA"/>
</dbReference>
<feature type="compositionally biased region" description="Low complexity" evidence="5">
    <location>
        <begin position="438"/>
        <end position="448"/>
    </location>
</feature>
<feature type="region of interest" description="Disordered" evidence="5">
    <location>
        <begin position="255"/>
        <end position="276"/>
    </location>
</feature>
<reference evidence="7 8" key="1">
    <citation type="journal article" date="2019" name="Nat. Ecol. Evol.">
        <title>Megaphylogeny resolves global patterns of mushroom evolution.</title>
        <authorList>
            <person name="Varga T."/>
            <person name="Krizsan K."/>
            <person name="Foldi C."/>
            <person name="Dima B."/>
            <person name="Sanchez-Garcia M."/>
            <person name="Sanchez-Ramirez S."/>
            <person name="Szollosi G.J."/>
            <person name="Szarkandi J.G."/>
            <person name="Papp V."/>
            <person name="Albert L."/>
            <person name="Andreopoulos W."/>
            <person name="Angelini C."/>
            <person name="Antonin V."/>
            <person name="Barry K.W."/>
            <person name="Bougher N.L."/>
            <person name="Buchanan P."/>
            <person name="Buyck B."/>
            <person name="Bense V."/>
            <person name="Catcheside P."/>
            <person name="Chovatia M."/>
            <person name="Cooper J."/>
            <person name="Damon W."/>
            <person name="Desjardin D."/>
            <person name="Finy P."/>
            <person name="Geml J."/>
            <person name="Haridas S."/>
            <person name="Hughes K."/>
            <person name="Justo A."/>
            <person name="Karasinski D."/>
            <person name="Kautmanova I."/>
            <person name="Kiss B."/>
            <person name="Kocsube S."/>
            <person name="Kotiranta H."/>
            <person name="LaButti K.M."/>
            <person name="Lechner B.E."/>
            <person name="Liimatainen K."/>
            <person name="Lipzen A."/>
            <person name="Lukacs Z."/>
            <person name="Mihaltcheva S."/>
            <person name="Morgado L.N."/>
            <person name="Niskanen T."/>
            <person name="Noordeloos M.E."/>
            <person name="Ohm R.A."/>
            <person name="Ortiz-Santana B."/>
            <person name="Ovrebo C."/>
            <person name="Racz N."/>
            <person name="Riley R."/>
            <person name="Savchenko A."/>
            <person name="Shiryaev A."/>
            <person name="Soop K."/>
            <person name="Spirin V."/>
            <person name="Szebenyi C."/>
            <person name="Tomsovsky M."/>
            <person name="Tulloss R.E."/>
            <person name="Uehling J."/>
            <person name="Grigoriev I.V."/>
            <person name="Vagvolgyi C."/>
            <person name="Papp T."/>
            <person name="Martin F.M."/>
            <person name="Miettinen O."/>
            <person name="Hibbett D.S."/>
            <person name="Nagy L.G."/>
        </authorList>
    </citation>
    <scope>NUCLEOTIDE SEQUENCE [LARGE SCALE GENOMIC DNA]</scope>
    <source>
        <strain evidence="7 8">CBS 121175</strain>
    </source>
</reference>
<comment type="subcellular location">
    <subcellularLocation>
        <location evidence="1">Nucleus</location>
        <location evidence="1">Nuclear pore complex</location>
    </subcellularLocation>
</comment>
<proteinExistence type="predicted"/>
<keyword evidence="2" id="KW-0653">Protein transport</keyword>
<protein>
    <recommendedName>
        <fullName evidence="6">C3H1-type domain-containing protein</fullName>
    </recommendedName>
</protein>
<dbReference type="Pfam" id="PF13634">
    <property type="entry name" value="Nucleoporin_FG"/>
    <property type="match status" value="2"/>
</dbReference>
<dbReference type="InterPro" id="IPR051767">
    <property type="entry name" value="Nucleoporin_NUP42"/>
</dbReference>
<dbReference type="InterPro" id="IPR000571">
    <property type="entry name" value="Znf_CCCH"/>
</dbReference>
<keyword evidence="8" id="KW-1185">Reference proteome</keyword>
<feature type="region of interest" description="Disordered" evidence="5">
    <location>
        <begin position="369"/>
        <end position="402"/>
    </location>
</feature>
<keyword evidence="4" id="KW-0479">Metal-binding</keyword>
<dbReference type="GO" id="GO:0008270">
    <property type="term" value="F:zinc ion binding"/>
    <property type="evidence" value="ECO:0007669"/>
    <property type="project" value="UniProtKB-KW"/>
</dbReference>
<dbReference type="PROSITE" id="PS50103">
    <property type="entry name" value="ZF_C3H1"/>
    <property type="match status" value="1"/>
</dbReference>
<evidence type="ECO:0000259" key="6">
    <source>
        <dbReference type="PROSITE" id="PS50103"/>
    </source>
</evidence>
<evidence type="ECO:0000313" key="7">
    <source>
        <dbReference type="EMBL" id="TFK29045.1"/>
    </source>
</evidence>
<sequence length="573" mass="57040">MAVCQFFLRGQCRFGTSCRNEHPSNPSQGAFGQSTWNNNKPATVSEKVYAFTAETIKDDLTPSKDKPLWPLSSYGPAKHEPVVIAGLDESPEELRVKAAAAKAANNPSEYVTYESTQIAAAGNVLSNALANYSQVFEKAKEQARGAVTTTKTGLFGTGSASAFGAPAATSAFGNPTNTASAFGTPAAAPAASVFGAPSSTTPAFGGTQPTASAFGASTNPTSGSVFGNTNPSTSAFGTPTSASVFGKPAFGQPAFGQSGFGGTSNPPPNTSTSAFGQPSFGSTGFGGGAQNNASSIIKPATGAFGNYASAGPTAFGATASTAPAAPAAGPGGAFSAFSGSQPSAFAAAATNKPASGSVFGQPAFGTPATAPTNPFGGGSVFGTPAPAAASNPTGSAFGTPATSGTASASAFSTFGTPQGSVSAFGNPSHGGAQSVFGQQQQQQQQQQQATSVFGTPSAPAPQQQQTKSAFGTSFGATAIVLGQSSGAFGAASHHHTTPNTQGALDFHKAVYNYRPGIVPQDSRLPANYSEILPAGALVAFKGGKFEWGKVPEWIPPLELRQPQGPGKASAVFS</sequence>
<accession>A0A5C3L8M2</accession>
<dbReference type="GO" id="GO:0005634">
    <property type="term" value="C:nucleus"/>
    <property type="evidence" value="ECO:0007669"/>
    <property type="project" value="UniProtKB-SubCell"/>
</dbReference>
<dbReference type="Gene3D" id="4.10.1000.10">
    <property type="entry name" value="Zinc finger, CCCH-type"/>
    <property type="match status" value="1"/>
</dbReference>
<evidence type="ECO:0000256" key="1">
    <source>
        <dbReference type="ARBA" id="ARBA00004567"/>
    </source>
</evidence>
<dbReference type="PANTHER" id="PTHR46527:SF1">
    <property type="entry name" value="NUCLEOPORIN NUP42"/>
    <property type="match status" value="1"/>
</dbReference>
<keyword evidence="4" id="KW-0863">Zinc-finger</keyword>
<evidence type="ECO:0000256" key="4">
    <source>
        <dbReference type="PROSITE-ProRule" id="PRU00723"/>
    </source>
</evidence>
<feature type="zinc finger region" description="C3H1-type" evidence="4">
    <location>
        <begin position="1"/>
        <end position="25"/>
    </location>
</feature>
<feature type="domain" description="C3H1-type" evidence="6">
    <location>
        <begin position="1"/>
        <end position="25"/>
    </location>
</feature>
<dbReference type="SMART" id="SM00356">
    <property type="entry name" value="ZnF_C3H1"/>
    <property type="match status" value="1"/>
</dbReference>
<dbReference type="Proteomes" id="UP000307440">
    <property type="component" value="Unassembled WGS sequence"/>
</dbReference>
<feature type="compositionally biased region" description="Low complexity" evidence="5">
    <location>
        <begin position="393"/>
        <end position="402"/>
    </location>
</feature>
<dbReference type="AlphaFoldDB" id="A0A5C3L8M2"/>
<gene>
    <name evidence="7" type="ORF">FA15DRAFT_633053</name>
</gene>
<keyword evidence="2" id="KW-0813">Transport</keyword>
<keyword evidence="2" id="KW-0906">Nuclear pore complex</keyword>
<dbReference type="PANTHER" id="PTHR46527">
    <property type="entry name" value="NUCLEOPORIN-LIKE PROTEIN 2"/>
    <property type="match status" value="1"/>
</dbReference>
<keyword evidence="2" id="KW-0509">mRNA transport</keyword>
<evidence type="ECO:0000256" key="3">
    <source>
        <dbReference type="ARBA" id="ARBA00023242"/>
    </source>
</evidence>
<keyword evidence="3" id="KW-0539">Nucleus</keyword>